<gene>
    <name evidence="1" type="ORF">BGZ80_000411</name>
</gene>
<accession>A0A9P6MT43</accession>
<sequence length="426" mass="48403">IDCQPFAASDQLRSSDSTQIRCSPLKQMGIVLGRSTLAPHVINAIGKCQQLKSLSLKNITVVGNQFTTLLIACANVGHVAGRVGTNGVPKVRASGLIKLCLDRFNATESGPIPFSTLAPLPCLEHLRIGAIFGMTSEAQLKLLMLCPNLRSFYWRRFMFEDHFLMDEWVDYIESGMWPLLTSLDVSGVEFHDEGLSRFIKSRLFPLEKLLVENTVFGPIAYNSIISAERHYNHIQELEIFKCTEVTSGMIRGLLTAMPALRYFSAGRLYVTDILDTPGVDCNGDGRSQEWTCKNIRTLRLCIDMGQEFDPSCSEYAERQRQVYRRLSELRLVETLDVCRGISYRQRDKDPRRLDLRLSAGLEQLASLGRIRELLFVPCQSLTPRDVDWMTKTWKSLEAISQNMNRDERINEDLMKILAKHDIKMMK</sequence>
<protein>
    <submittedName>
        <fullName evidence="1">Uncharacterized protein</fullName>
    </submittedName>
</protein>
<dbReference type="Proteomes" id="UP000703661">
    <property type="component" value="Unassembled WGS sequence"/>
</dbReference>
<organism evidence="1 2">
    <name type="scientific">Entomortierella chlamydospora</name>
    <dbReference type="NCBI Taxonomy" id="101097"/>
    <lineage>
        <taxon>Eukaryota</taxon>
        <taxon>Fungi</taxon>
        <taxon>Fungi incertae sedis</taxon>
        <taxon>Mucoromycota</taxon>
        <taxon>Mortierellomycotina</taxon>
        <taxon>Mortierellomycetes</taxon>
        <taxon>Mortierellales</taxon>
        <taxon>Mortierellaceae</taxon>
        <taxon>Entomortierella</taxon>
    </lineage>
</organism>
<evidence type="ECO:0000313" key="2">
    <source>
        <dbReference type="Proteomes" id="UP000703661"/>
    </source>
</evidence>
<comment type="caution">
    <text evidence="1">The sequence shown here is derived from an EMBL/GenBank/DDBJ whole genome shotgun (WGS) entry which is preliminary data.</text>
</comment>
<dbReference type="InterPro" id="IPR032675">
    <property type="entry name" value="LRR_dom_sf"/>
</dbReference>
<dbReference type="Gene3D" id="3.80.10.10">
    <property type="entry name" value="Ribonuclease Inhibitor"/>
    <property type="match status" value="1"/>
</dbReference>
<feature type="non-terminal residue" evidence="1">
    <location>
        <position position="1"/>
    </location>
</feature>
<name>A0A9P6MT43_9FUNG</name>
<dbReference type="EMBL" id="JAAAID010001084">
    <property type="protein sequence ID" value="KAG0011806.1"/>
    <property type="molecule type" value="Genomic_DNA"/>
</dbReference>
<evidence type="ECO:0000313" key="1">
    <source>
        <dbReference type="EMBL" id="KAG0011806.1"/>
    </source>
</evidence>
<dbReference type="AlphaFoldDB" id="A0A9P6MT43"/>
<dbReference type="SUPFAM" id="SSF52047">
    <property type="entry name" value="RNI-like"/>
    <property type="match status" value="1"/>
</dbReference>
<proteinExistence type="predicted"/>
<reference evidence="1" key="1">
    <citation type="journal article" date="2020" name="Fungal Divers.">
        <title>Resolving the Mortierellaceae phylogeny through synthesis of multi-gene phylogenetics and phylogenomics.</title>
        <authorList>
            <person name="Vandepol N."/>
            <person name="Liber J."/>
            <person name="Desiro A."/>
            <person name="Na H."/>
            <person name="Kennedy M."/>
            <person name="Barry K."/>
            <person name="Grigoriev I.V."/>
            <person name="Miller A.N."/>
            <person name="O'Donnell K."/>
            <person name="Stajich J.E."/>
            <person name="Bonito G."/>
        </authorList>
    </citation>
    <scope>NUCLEOTIDE SEQUENCE</scope>
    <source>
        <strain evidence="1">NRRL 2769</strain>
    </source>
</reference>
<keyword evidence="2" id="KW-1185">Reference proteome</keyword>